<keyword evidence="4" id="KW-0479">Metal-binding</keyword>
<evidence type="ECO:0000256" key="9">
    <source>
        <dbReference type="ARBA" id="ARBA00022833"/>
    </source>
</evidence>
<dbReference type="GO" id="GO:0005788">
    <property type="term" value="C:endoplasmic reticulum lumen"/>
    <property type="evidence" value="ECO:0007669"/>
    <property type="project" value="UniProtKB-SubCell"/>
</dbReference>
<feature type="compositionally biased region" description="Basic and acidic residues" evidence="16">
    <location>
        <begin position="345"/>
        <end position="365"/>
    </location>
</feature>
<comment type="similarity">
    <text evidence="2 12 15">Belongs to the calreticulin family.</text>
</comment>
<keyword evidence="7" id="KW-0677">Repeat</keyword>
<dbReference type="InterPro" id="IPR013320">
    <property type="entry name" value="ConA-like_dom_sf"/>
</dbReference>
<dbReference type="PROSITE" id="PS00805">
    <property type="entry name" value="CALRETICULIN_REPEAT"/>
    <property type="match status" value="1"/>
</dbReference>
<keyword evidence="5" id="KW-0732">Signal</keyword>
<dbReference type="GO" id="GO:0005509">
    <property type="term" value="F:calcium ion binding"/>
    <property type="evidence" value="ECO:0007669"/>
    <property type="project" value="InterPro"/>
</dbReference>
<dbReference type="GO" id="GO:0051082">
    <property type="term" value="F:unfolded protein binding"/>
    <property type="evidence" value="ECO:0007669"/>
    <property type="project" value="InterPro"/>
</dbReference>
<evidence type="ECO:0000313" key="18">
    <source>
        <dbReference type="Proteomes" id="UP001168821"/>
    </source>
</evidence>
<protein>
    <recommendedName>
        <fullName evidence="3 12">Calreticulin</fullName>
    </recommendedName>
</protein>
<keyword evidence="11 12" id="KW-0143">Chaperone</keyword>
<dbReference type="PROSITE" id="PS00804">
    <property type="entry name" value="CALRETICULIN_2"/>
    <property type="match status" value="1"/>
</dbReference>
<keyword evidence="10" id="KW-0106">Calcium</keyword>
<evidence type="ECO:0000256" key="8">
    <source>
        <dbReference type="ARBA" id="ARBA00022824"/>
    </source>
</evidence>
<dbReference type="InterPro" id="IPR018124">
    <property type="entry name" value="Calret/calnex_CS"/>
</dbReference>
<dbReference type="PANTHER" id="PTHR11073">
    <property type="entry name" value="CALRETICULIN AND CALNEXIN"/>
    <property type="match status" value="1"/>
</dbReference>
<feature type="compositionally biased region" description="Acidic residues" evidence="16">
    <location>
        <begin position="366"/>
        <end position="383"/>
    </location>
</feature>
<dbReference type="PANTHER" id="PTHR11073:SF2">
    <property type="entry name" value="CALRETICULIN"/>
    <property type="match status" value="1"/>
</dbReference>
<keyword evidence="9" id="KW-0862">Zinc</keyword>
<evidence type="ECO:0000256" key="1">
    <source>
        <dbReference type="ARBA" id="ARBA00004319"/>
    </source>
</evidence>
<feature type="binding site" evidence="13">
    <location>
        <position position="119"/>
    </location>
    <ligand>
        <name>an alpha-D-glucoside</name>
        <dbReference type="ChEBI" id="CHEBI:22390"/>
    </ligand>
</feature>
<name>A0AA38HGU5_9CUCU</name>
<dbReference type="PRINTS" id="PR00626">
    <property type="entry name" value="CALRETICULIN"/>
</dbReference>
<evidence type="ECO:0000256" key="3">
    <source>
        <dbReference type="ARBA" id="ARBA00015837"/>
    </source>
</evidence>
<keyword evidence="18" id="KW-1185">Reference proteome</keyword>
<evidence type="ECO:0000256" key="5">
    <source>
        <dbReference type="ARBA" id="ARBA00022729"/>
    </source>
</evidence>
<evidence type="ECO:0000256" key="13">
    <source>
        <dbReference type="PIRSR" id="PIRSR002356-1"/>
    </source>
</evidence>
<evidence type="ECO:0000256" key="12">
    <source>
        <dbReference type="PIRNR" id="PIRNR002356"/>
    </source>
</evidence>
<proteinExistence type="inferred from homology"/>
<dbReference type="Gene3D" id="2.10.250.10">
    <property type="entry name" value="Calreticulin/calnexin, P domain"/>
    <property type="match status" value="1"/>
</dbReference>
<dbReference type="SUPFAM" id="SSF63887">
    <property type="entry name" value="P-domain of calnexin/calreticulin"/>
    <property type="match status" value="1"/>
</dbReference>
<evidence type="ECO:0000256" key="11">
    <source>
        <dbReference type="ARBA" id="ARBA00023186"/>
    </source>
</evidence>
<dbReference type="GO" id="GO:0030246">
    <property type="term" value="F:carbohydrate binding"/>
    <property type="evidence" value="ECO:0007669"/>
    <property type="project" value="UniProtKB-KW"/>
</dbReference>
<dbReference type="GO" id="GO:0005789">
    <property type="term" value="C:endoplasmic reticulum membrane"/>
    <property type="evidence" value="ECO:0007669"/>
    <property type="project" value="TreeGrafter"/>
</dbReference>
<comment type="caution">
    <text evidence="17">The sequence shown here is derived from an EMBL/GenBank/DDBJ whole genome shotgun (WGS) entry which is preliminary data.</text>
</comment>
<dbReference type="Gene3D" id="2.60.120.200">
    <property type="match status" value="1"/>
</dbReference>
<dbReference type="FunFam" id="2.10.250.10:FF:000002">
    <property type="entry name" value="Calreticulin"/>
    <property type="match status" value="1"/>
</dbReference>
<dbReference type="Pfam" id="PF00262">
    <property type="entry name" value="Calreticulin"/>
    <property type="match status" value="2"/>
</dbReference>
<comment type="subcellular location">
    <subcellularLocation>
        <location evidence="1 12">Endoplasmic reticulum lumen</location>
    </subcellularLocation>
</comment>
<feature type="binding site" evidence="13">
    <location>
        <position position="100"/>
    </location>
    <ligand>
        <name>an alpha-D-glucoside</name>
        <dbReference type="ChEBI" id="CHEBI:22390"/>
    </ligand>
</feature>
<keyword evidence="14" id="KW-1015">Disulfide bond</keyword>
<evidence type="ECO:0000256" key="4">
    <source>
        <dbReference type="ARBA" id="ARBA00022723"/>
    </source>
</evidence>
<evidence type="ECO:0000256" key="2">
    <source>
        <dbReference type="ARBA" id="ARBA00010983"/>
    </source>
</evidence>
<feature type="binding site" evidence="13">
    <location>
        <position position="102"/>
    </location>
    <ligand>
        <name>an alpha-D-glucoside</name>
        <dbReference type="ChEBI" id="CHEBI:22390"/>
    </ligand>
</feature>
<keyword evidence="6" id="KW-0430">Lectin</keyword>
<evidence type="ECO:0000256" key="10">
    <source>
        <dbReference type="ARBA" id="ARBA00022837"/>
    </source>
</evidence>
<organism evidence="17 18">
    <name type="scientific">Zophobas morio</name>
    <dbReference type="NCBI Taxonomy" id="2755281"/>
    <lineage>
        <taxon>Eukaryota</taxon>
        <taxon>Metazoa</taxon>
        <taxon>Ecdysozoa</taxon>
        <taxon>Arthropoda</taxon>
        <taxon>Hexapoda</taxon>
        <taxon>Insecta</taxon>
        <taxon>Pterygota</taxon>
        <taxon>Neoptera</taxon>
        <taxon>Endopterygota</taxon>
        <taxon>Coleoptera</taxon>
        <taxon>Polyphaga</taxon>
        <taxon>Cucujiformia</taxon>
        <taxon>Tenebrionidae</taxon>
        <taxon>Zophobas</taxon>
    </lineage>
</organism>
<evidence type="ECO:0000256" key="7">
    <source>
        <dbReference type="ARBA" id="ARBA00022737"/>
    </source>
</evidence>
<dbReference type="InterPro" id="IPR001580">
    <property type="entry name" value="Calret/calnex"/>
</dbReference>
<dbReference type="SUPFAM" id="SSF49899">
    <property type="entry name" value="Concanavalin A-like lectins/glucanases"/>
    <property type="match status" value="1"/>
</dbReference>
<dbReference type="EMBL" id="JALNTZ010003593">
    <property type="protein sequence ID" value="KAJ3616367.1"/>
    <property type="molecule type" value="Genomic_DNA"/>
</dbReference>
<reference evidence="17" key="1">
    <citation type="journal article" date="2023" name="G3 (Bethesda)">
        <title>Whole genome assemblies of Zophobas morio and Tenebrio molitor.</title>
        <authorList>
            <person name="Kaur S."/>
            <person name="Stinson S.A."/>
            <person name="diCenzo G.C."/>
        </authorList>
    </citation>
    <scope>NUCLEOTIDE SEQUENCE</scope>
    <source>
        <strain evidence="17">QUZm001</strain>
    </source>
</reference>
<evidence type="ECO:0000256" key="16">
    <source>
        <dbReference type="SAM" id="MobiDB-lite"/>
    </source>
</evidence>
<feature type="region of interest" description="Disordered" evidence="16">
    <location>
        <begin position="345"/>
        <end position="390"/>
    </location>
</feature>
<dbReference type="InterPro" id="IPR009033">
    <property type="entry name" value="Calreticulin/calnexin_P_dom_sf"/>
</dbReference>
<evidence type="ECO:0000256" key="15">
    <source>
        <dbReference type="RuleBase" id="RU362126"/>
    </source>
</evidence>
<dbReference type="GO" id="GO:0006457">
    <property type="term" value="P:protein folding"/>
    <property type="evidence" value="ECO:0007669"/>
    <property type="project" value="InterPro"/>
</dbReference>
<gene>
    <name evidence="17" type="ORF">Zmor_011922</name>
</gene>
<feature type="binding site" evidence="13">
    <location>
        <position position="126"/>
    </location>
    <ligand>
        <name>an alpha-D-glucoside</name>
        <dbReference type="ChEBI" id="CHEBI:22390"/>
    </ligand>
</feature>
<feature type="disulfide bond" evidence="14">
    <location>
        <begin position="96"/>
        <end position="128"/>
    </location>
</feature>
<sequence>MNKIPGRTDGYLQRKRVKTKEILSFHQENGSETKKKIRVNVFRYIFCISEIFLFIGIKTSQDNKFYTLSSKFPSFSNEGKSLVLQFQVKHEQTIDCGGGYLKLHPSNIDQKLLDGETPYHIMFGPDICGSLRKLHIIFNYNGRNLQRKNEISFPSDEYSHLCTLLVHSNNTYEAFVDGESVAKGALEDDFDHLPPKFIDKVGDTKPADWDDQEFIPDPTHVKPEGYDEVPEYIVDKSQAKPEDWNVEEDGEWEPPMIENPEYKGEWTQRTMKNPNYKGVWKPAQVSNPDYVPDEELYKYSDIGAVSIEIWQVKSGTIFDNILVGDDMVEAEKYAESTFYPLAEKEKQLRDEHFEASKPPETFRDEPEGEGDDEDGDEEPEGDSSSEKDEL</sequence>
<dbReference type="Proteomes" id="UP001168821">
    <property type="component" value="Unassembled WGS sequence"/>
</dbReference>
<evidence type="ECO:0000313" key="17">
    <source>
        <dbReference type="EMBL" id="KAJ3616367.1"/>
    </source>
</evidence>
<keyword evidence="8 12" id="KW-0256">Endoplasmic reticulum</keyword>
<accession>A0AA38HGU5</accession>
<feature type="binding site" evidence="13">
    <location>
        <position position="308"/>
    </location>
    <ligand>
        <name>an alpha-D-glucoside</name>
        <dbReference type="ChEBI" id="CHEBI:22390"/>
    </ligand>
</feature>
<dbReference type="PIRSF" id="PIRSF002356">
    <property type="entry name" value="Calreticulin"/>
    <property type="match status" value="1"/>
</dbReference>
<dbReference type="GO" id="GO:0036503">
    <property type="term" value="P:ERAD pathway"/>
    <property type="evidence" value="ECO:0007669"/>
    <property type="project" value="TreeGrafter"/>
</dbReference>
<dbReference type="InterPro" id="IPR009169">
    <property type="entry name" value="Calreticulin"/>
</dbReference>
<evidence type="ECO:0000256" key="6">
    <source>
        <dbReference type="ARBA" id="ARBA00022734"/>
    </source>
</evidence>
<evidence type="ECO:0000256" key="14">
    <source>
        <dbReference type="PIRSR" id="PIRSR002356-3"/>
    </source>
</evidence>
<dbReference type="AlphaFoldDB" id="A0AA38HGU5"/>